<dbReference type="Proteomes" id="UP000536179">
    <property type="component" value="Unassembled WGS sequence"/>
</dbReference>
<protein>
    <submittedName>
        <fullName evidence="1">Uncharacterized protein</fullName>
    </submittedName>
</protein>
<dbReference type="AlphaFoldDB" id="A0A7W5E1M0"/>
<proteinExistence type="predicted"/>
<gene>
    <name evidence="1" type="ORF">FHS27_004299</name>
</gene>
<accession>A0A7W5E1M0</accession>
<reference evidence="1 2" key="1">
    <citation type="submission" date="2020-08" db="EMBL/GenBank/DDBJ databases">
        <title>Genomic Encyclopedia of Type Strains, Phase III (KMG-III): the genomes of soil and plant-associated and newly described type strains.</title>
        <authorList>
            <person name="Whitman W."/>
        </authorList>
    </citation>
    <scope>NUCLEOTIDE SEQUENCE [LARGE SCALE GENOMIC DNA]</scope>
    <source>
        <strain evidence="1 2">CECT 8075</strain>
    </source>
</reference>
<sequence length="80" mass="8914">MCDILCNAAARFHPFQLGHDRGLNDKVFGPTRFSVNNAPSGILRINARPSDSPPGAEVIWRGTRRMHDFALCWQSFGPDC</sequence>
<dbReference type="EMBL" id="JACHXU010000016">
    <property type="protein sequence ID" value="MBB3208470.1"/>
    <property type="molecule type" value="Genomic_DNA"/>
</dbReference>
<keyword evidence="2" id="KW-1185">Reference proteome</keyword>
<comment type="caution">
    <text evidence="1">The sequence shown here is derived from an EMBL/GenBank/DDBJ whole genome shotgun (WGS) entry which is preliminary data.</text>
</comment>
<evidence type="ECO:0000313" key="1">
    <source>
        <dbReference type="EMBL" id="MBB3208470.1"/>
    </source>
</evidence>
<evidence type="ECO:0000313" key="2">
    <source>
        <dbReference type="Proteomes" id="UP000536179"/>
    </source>
</evidence>
<name>A0A7W5E1M0_9BACT</name>
<organism evidence="1 2">
    <name type="scientific">Aporhodopirellula rubra</name>
    <dbReference type="NCBI Taxonomy" id="980271"/>
    <lineage>
        <taxon>Bacteria</taxon>
        <taxon>Pseudomonadati</taxon>
        <taxon>Planctomycetota</taxon>
        <taxon>Planctomycetia</taxon>
        <taxon>Pirellulales</taxon>
        <taxon>Pirellulaceae</taxon>
        <taxon>Aporhodopirellula</taxon>
    </lineage>
</organism>